<evidence type="ECO:0000256" key="1">
    <source>
        <dbReference type="ARBA" id="ARBA00001668"/>
    </source>
</evidence>
<dbReference type="OrthoDB" id="9800855at2"/>
<feature type="active site" description="Proton donor" evidence="15">
    <location>
        <position position="3"/>
    </location>
</feature>
<dbReference type="CDD" id="cd08966">
    <property type="entry name" value="EcFpg-like_N"/>
    <property type="match status" value="1"/>
</dbReference>
<evidence type="ECO:0000256" key="4">
    <source>
        <dbReference type="ARBA" id="ARBA00022723"/>
    </source>
</evidence>
<dbReference type="EC" id="4.2.99.18" evidence="15"/>
<dbReference type="GO" id="GO:0008270">
    <property type="term" value="F:zinc ion binding"/>
    <property type="evidence" value="ECO:0007669"/>
    <property type="project" value="UniProtKB-UniRule"/>
</dbReference>
<dbReference type="EC" id="3.2.2.23" evidence="15"/>
<organism evidence="18 19">
    <name type="scientific">Commensalibacter melissae</name>
    <dbReference type="NCBI Taxonomy" id="2070537"/>
    <lineage>
        <taxon>Bacteria</taxon>
        <taxon>Pseudomonadati</taxon>
        <taxon>Pseudomonadota</taxon>
        <taxon>Alphaproteobacteria</taxon>
        <taxon>Acetobacterales</taxon>
        <taxon>Acetobacteraceae</taxon>
    </lineage>
</organism>
<dbReference type="SUPFAM" id="SSF57716">
    <property type="entry name" value="Glucocorticoid receptor-like (DNA-binding domain)"/>
    <property type="match status" value="1"/>
</dbReference>
<dbReference type="GO" id="GO:0006284">
    <property type="term" value="P:base-excision repair"/>
    <property type="evidence" value="ECO:0007669"/>
    <property type="project" value="InterPro"/>
</dbReference>
<comment type="caution">
    <text evidence="18">The sequence shown here is derived from an EMBL/GenBank/DDBJ whole genome shotgun (WGS) entry which is preliminary data.</text>
</comment>
<comment type="subunit">
    <text evidence="3 15">Monomer.</text>
</comment>
<evidence type="ECO:0000256" key="6">
    <source>
        <dbReference type="ARBA" id="ARBA00022771"/>
    </source>
</evidence>
<feature type="binding site" evidence="15">
    <location>
        <position position="94"/>
    </location>
    <ligand>
        <name>DNA</name>
        <dbReference type="ChEBI" id="CHEBI:16991"/>
    </ligand>
</feature>
<feature type="active site" description="Proton donor; for delta-elimination activity" evidence="15">
    <location>
        <position position="277"/>
    </location>
</feature>
<evidence type="ECO:0000256" key="9">
    <source>
        <dbReference type="ARBA" id="ARBA00023125"/>
    </source>
</evidence>
<dbReference type="InterPro" id="IPR020629">
    <property type="entry name" value="FPG_Glyclase"/>
</dbReference>
<dbReference type="InterPro" id="IPR015886">
    <property type="entry name" value="H2TH_FPG"/>
</dbReference>
<comment type="catalytic activity">
    <reaction evidence="14 15">
        <text>2'-deoxyribonucleotide-(2'-deoxyribose 5'-phosphate)-2'-deoxyribonucleotide-DNA = a 3'-end 2'-deoxyribonucleotide-(2,3-dehydro-2,3-deoxyribose 5'-phosphate)-DNA + a 5'-end 5'-phospho-2'-deoxyribonucleoside-DNA + H(+)</text>
        <dbReference type="Rhea" id="RHEA:66592"/>
        <dbReference type="Rhea" id="RHEA-COMP:13180"/>
        <dbReference type="Rhea" id="RHEA-COMP:16897"/>
        <dbReference type="Rhea" id="RHEA-COMP:17067"/>
        <dbReference type="ChEBI" id="CHEBI:15378"/>
        <dbReference type="ChEBI" id="CHEBI:136412"/>
        <dbReference type="ChEBI" id="CHEBI:157695"/>
        <dbReference type="ChEBI" id="CHEBI:167181"/>
        <dbReference type="EC" id="4.2.99.18"/>
    </reaction>
</comment>
<evidence type="ECO:0000256" key="10">
    <source>
        <dbReference type="ARBA" id="ARBA00023204"/>
    </source>
</evidence>
<comment type="function">
    <text evidence="15">Involved in base excision repair of DNA damaged by oxidation or by mutagenic agents. Acts as DNA glycosylase that recognizes and removes damaged bases. Has a preference for oxidized purines, such as 7,8-dihydro-8-oxoguanine (8-oxoG). Has AP (apurinic/apyrimidinic) lyase activity and introduces nicks in the DNA strand. Cleaves the DNA backbone by beta-delta elimination to generate a single-strand break at the site of the removed base with both 3'- and 5'-phosphates.</text>
</comment>
<feature type="binding site" evidence="15">
    <location>
        <position position="113"/>
    </location>
    <ligand>
        <name>DNA</name>
        <dbReference type="ChEBI" id="CHEBI:16991"/>
    </ligand>
</feature>
<keyword evidence="12 15" id="KW-0511">Multifunctional enzyme</keyword>
<evidence type="ECO:0000256" key="12">
    <source>
        <dbReference type="ARBA" id="ARBA00023268"/>
    </source>
</evidence>
<evidence type="ECO:0000313" key="18">
    <source>
        <dbReference type="EMBL" id="PXZ01449.1"/>
    </source>
</evidence>
<keyword evidence="11 15" id="KW-0456">Lyase</keyword>
<dbReference type="Gene3D" id="3.20.190.10">
    <property type="entry name" value="MutM-like, N-terminal"/>
    <property type="match status" value="1"/>
</dbReference>
<feature type="active site" description="Schiff-base intermediate with DNA" evidence="15">
    <location>
        <position position="2"/>
    </location>
</feature>
<dbReference type="NCBIfam" id="NF002211">
    <property type="entry name" value="PRK01103.1"/>
    <property type="match status" value="1"/>
</dbReference>
<evidence type="ECO:0000256" key="8">
    <source>
        <dbReference type="ARBA" id="ARBA00022833"/>
    </source>
</evidence>
<sequence length="287" mass="32730">MPELPEVEIIRRGLEKKLINHTIQSVQRHRINLRQSIPITLETCLANTRIIKFNRRGKYILMELSNGLTVLFHLGMSGKIIVQPSGSGYEKQKHEHLTILTYEGECLQFIDPRRFGIIDLFPTNTTHNLLKMMGPEPLPDTGINVSSHQAILCDYLHEKFKLKKQSIKNTMLDQRVIAGLGNIYVCESLFLAGISPFQSACELKRQEILLLIQSIQSILLKAIESGGSSMRDYVHSNGEKGYFQMQWNVYGKEGELCNYCLQKGRKTVIKRAVQAGRSSFYCEICQK</sequence>
<protein>
    <recommendedName>
        <fullName evidence="15">Formamidopyrimidine-DNA glycosylase</fullName>
        <shortName evidence="15">Fapy-DNA glycosylase</shortName>
        <ecNumber evidence="15">3.2.2.23</ecNumber>
    </recommendedName>
    <alternativeName>
        <fullName evidence="15">DNA-(apurinic or apyrimidinic site) lyase MutM</fullName>
        <shortName evidence="15">AP lyase MutM</shortName>
        <ecNumber evidence="15">4.2.99.18</ecNumber>
    </alternativeName>
</protein>
<dbReference type="InterPro" id="IPR010979">
    <property type="entry name" value="Ribosomal_uS13-like_H2TH"/>
</dbReference>
<evidence type="ECO:0000259" key="17">
    <source>
        <dbReference type="PROSITE" id="PS51068"/>
    </source>
</evidence>
<proteinExistence type="inferred from homology"/>
<comment type="catalytic activity">
    <reaction evidence="1 15">
        <text>Hydrolysis of DNA containing ring-opened 7-methylguanine residues, releasing 2,6-diamino-4-hydroxy-5-(N-methyl)formamidopyrimidine.</text>
        <dbReference type="EC" id="3.2.2.23"/>
    </reaction>
</comment>
<dbReference type="SUPFAM" id="SSF46946">
    <property type="entry name" value="S13-like H2TH domain"/>
    <property type="match status" value="1"/>
</dbReference>
<evidence type="ECO:0000256" key="5">
    <source>
        <dbReference type="ARBA" id="ARBA00022763"/>
    </source>
</evidence>
<dbReference type="GO" id="GO:0034039">
    <property type="term" value="F:8-oxo-7,8-dihydroguanine DNA N-glycosylase activity"/>
    <property type="evidence" value="ECO:0007669"/>
    <property type="project" value="TreeGrafter"/>
</dbReference>
<keyword evidence="10 15" id="KW-0234">DNA repair</keyword>
<dbReference type="PROSITE" id="PS51066">
    <property type="entry name" value="ZF_FPG_2"/>
    <property type="match status" value="1"/>
</dbReference>
<keyword evidence="5 15" id="KW-0227">DNA damage</keyword>
<dbReference type="SUPFAM" id="SSF81624">
    <property type="entry name" value="N-terminal domain of MutM-like DNA repair proteins"/>
    <property type="match status" value="1"/>
</dbReference>
<evidence type="ECO:0000256" key="2">
    <source>
        <dbReference type="ARBA" id="ARBA00009409"/>
    </source>
</evidence>
<evidence type="ECO:0000313" key="19">
    <source>
        <dbReference type="Proteomes" id="UP000247565"/>
    </source>
</evidence>
<evidence type="ECO:0000256" key="14">
    <source>
        <dbReference type="ARBA" id="ARBA00044632"/>
    </source>
</evidence>
<dbReference type="PANTHER" id="PTHR22993:SF9">
    <property type="entry name" value="FORMAMIDOPYRIMIDINE-DNA GLYCOSYLASE"/>
    <property type="match status" value="1"/>
</dbReference>
<dbReference type="NCBIfam" id="TIGR00577">
    <property type="entry name" value="fpg"/>
    <property type="match status" value="1"/>
</dbReference>
<feature type="domain" description="Formamidopyrimidine-DNA glycosylase catalytic" evidence="17">
    <location>
        <begin position="2"/>
        <end position="116"/>
    </location>
</feature>
<dbReference type="SMART" id="SM01232">
    <property type="entry name" value="H2TH"/>
    <property type="match status" value="1"/>
</dbReference>
<evidence type="ECO:0000259" key="16">
    <source>
        <dbReference type="PROSITE" id="PS51066"/>
    </source>
</evidence>
<dbReference type="RefSeq" id="WP_110437969.1">
    <property type="nucleotide sequence ID" value="NZ_CP046393.1"/>
</dbReference>
<dbReference type="PANTHER" id="PTHR22993">
    <property type="entry name" value="FORMAMIDOPYRIMIDINE-DNA GLYCOSYLASE"/>
    <property type="match status" value="1"/>
</dbReference>
<dbReference type="EMBL" id="QGLT01000001">
    <property type="protein sequence ID" value="PXZ01449.1"/>
    <property type="molecule type" value="Genomic_DNA"/>
</dbReference>
<comment type="similarity">
    <text evidence="2 15">Belongs to the FPG family.</text>
</comment>
<feature type="binding site" evidence="15">
    <location>
        <position position="163"/>
    </location>
    <ligand>
        <name>DNA</name>
        <dbReference type="ChEBI" id="CHEBI:16991"/>
    </ligand>
</feature>
<gene>
    <name evidence="15" type="primary">mutM</name>
    <name evidence="15" type="synonym">fpg</name>
    <name evidence="18" type="ORF">DK869_00075</name>
</gene>
<dbReference type="Proteomes" id="UP000247565">
    <property type="component" value="Unassembled WGS sequence"/>
</dbReference>
<dbReference type="Pfam" id="PF01149">
    <property type="entry name" value="Fapy_DNA_glyco"/>
    <property type="match status" value="1"/>
</dbReference>
<feature type="domain" description="FPG-type" evidence="16">
    <location>
        <begin position="248"/>
        <end position="287"/>
    </location>
</feature>
<evidence type="ECO:0000256" key="15">
    <source>
        <dbReference type="HAMAP-Rule" id="MF_00103"/>
    </source>
</evidence>
<dbReference type="InterPro" id="IPR012319">
    <property type="entry name" value="FPG_cat"/>
</dbReference>
<dbReference type="Pfam" id="PF06831">
    <property type="entry name" value="H2TH"/>
    <property type="match status" value="1"/>
</dbReference>
<keyword evidence="7 15" id="KW-0378">Hydrolase</keyword>
<evidence type="ECO:0000256" key="13">
    <source>
        <dbReference type="ARBA" id="ARBA00023295"/>
    </source>
</evidence>
<accession>A0A318MZL8</accession>
<keyword evidence="9 15" id="KW-0238">DNA-binding</keyword>
<dbReference type="SMART" id="SM00898">
    <property type="entry name" value="Fapy_DNA_glyco"/>
    <property type="match status" value="1"/>
</dbReference>
<name>A0A318MZL8_9PROT</name>
<feature type="active site" description="Proton donor; for beta-elimination activity" evidence="15">
    <location>
        <position position="58"/>
    </location>
</feature>
<dbReference type="FunFam" id="1.10.8.50:FF:000003">
    <property type="entry name" value="Formamidopyrimidine-DNA glycosylase"/>
    <property type="match status" value="1"/>
</dbReference>
<dbReference type="AlphaFoldDB" id="A0A318MZL8"/>
<evidence type="ECO:0000256" key="7">
    <source>
        <dbReference type="ARBA" id="ARBA00022801"/>
    </source>
</evidence>
<comment type="cofactor">
    <cofactor evidence="15">
        <name>Zn(2+)</name>
        <dbReference type="ChEBI" id="CHEBI:29105"/>
    </cofactor>
    <text evidence="15">Binds 1 zinc ion per subunit.</text>
</comment>
<dbReference type="PROSITE" id="PS51068">
    <property type="entry name" value="FPG_CAT"/>
    <property type="match status" value="1"/>
</dbReference>
<keyword evidence="19" id="KW-1185">Reference proteome</keyword>
<evidence type="ECO:0000256" key="3">
    <source>
        <dbReference type="ARBA" id="ARBA00011245"/>
    </source>
</evidence>
<keyword evidence="8 15" id="KW-0862">Zinc</keyword>
<keyword evidence="6 15" id="KW-0863">Zinc-finger</keyword>
<keyword evidence="13 15" id="KW-0326">Glycosidase</keyword>
<dbReference type="Gene3D" id="1.10.8.50">
    <property type="match status" value="1"/>
</dbReference>
<dbReference type="GO" id="GO:0003684">
    <property type="term" value="F:damaged DNA binding"/>
    <property type="evidence" value="ECO:0007669"/>
    <property type="project" value="InterPro"/>
</dbReference>
<reference evidence="18 19" key="1">
    <citation type="submission" date="2018-05" db="EMBL/GenBank/DDBJ databases">
        <title>Reference genomes for bee gut microbiota database.</title>
        <authorList>
            <person name="Ellegaard K.M."/>
        </authorList>
    </citation>
    <scope>NUCLEOTIDE SEQUENCE [LARGE SCALE GENOMIC DNA]</scope>
    <source>
        <strain evidence="18 19">ESL0284</strain>
    </source>
</reference>
<keyword evidence="4 15" id="KW-0479">Metal-binding</keyword>
<evidence type="ECO:0000256" key="11">
    <source>
        <dbReference type="ARBA" id="ARBA00023239"/>
    </source>
</evidence>
<dbReference type="InterPro" id="IPR000214">
    <property type="entry name" value="Znf_DNA_glyclase/AP_lyase"/>
</dbReference>
<dbReference type="GO" id="GO:0140078">
    <property type="term" value="F:class I DNA-(apurinic or apyrimidinic site) endonuclease activity"/>
    <property type="evidence" value="ECO:0007669"/>
    <property type="project" value="UniProtKB-EC"/>
</dbReference>
<dbReference type="InterPro" id="IPR035937">
    <property type="entry name" value="FPG_N"/>
</dbReference>
<dbReference type="HAMAP" id="MF_00103">
    <property type="entry name" value="Fapy_DNA_glycosyl"/>
    <property type="match status" value="1"/>
</dbReference>